<evidence type="ECO:0000313" key="1">
    <source>
        <dbReference type="EMBL" id="SNQ47859.1"/>
    </source>
</evidence>
<keyword evidence="2" id="KW-1185">Reference proteome</keyword>
<dbReference type="EMBL" id="FZMO01000118">
    <property type="protein sequence ID" value="SNQ47859.1"/>
    <property type="molecule type" value="Genomic_DNA"/>
</dbReference>
<proteinExistence type="predicted"/>
<protein>
    <submittedName>
        <fullName evidence="1">Uncharacterized protein</fullName>
    </submittedName>
</protein>
<sequence>MTETAKDECSPSSSRGKFRAKIHHFLLH</sequence>
<gene>
    <name evidence="1" type="ORF">FRACA_2040006</name>
</gene>
<evidence type="ECO:0000313" key="2">
    <source>
        <dbReference type="Proteomes" id="UP000234331"/>
    </source>
</evidence>
<name>A0A2I2KQC7_9ACTN</name>
<organism evidence="1 2">
    <name type="scientific">Frankia canadensis</name>
    <dbReference type="NCBI Taxonomy" id="1836972"/>
    <lineage>
        <taxon>Bacteria</taxon>
        <taxon>Bacillati</taxon>
        <taxon>Actinomycetota</taxon>
        <taxon>Actinomycetes</taxon>
        <taxon>Frankiales</taxon>
        <taxon>Frankiaceae</taxon>
        <taxon>Frankia</taxon>
    </lineage>
</organism>
<accession>A0A2I2KQC7</accession>
<reference evidence="1 2" key="1">
    <citation type="submission" date="2017-06" db="EMBL/GenBank/DDBJ databases">
        <authorList>
            <person name="Kim H.J."/>
            <person name="Triplett B.A."/>
        </authorList>
    </citation>
    <scope>NUCLEOTIDE SEQUENCE [LARGE SCALE GENOMIC DNA]</scope>
    <source>
        <strain evidence="1">FRACA_ARgP5</strain>
    </source>
</reference>
<dbReference type="AlphaFoldDB" id="A0A2I2KQC7"/>
<dbReference type="Proteomes" id="UP000234331">
    <property type="component" value="Unassembled WGS sequence"/>
</dbReference>